<dbReference type="GO" id="GO:0005739">
    <property type="term" value="C:mitochondrion"/>
    <property type="evidence" value="ECO:0007669"/>
    <property type="project" value="TreeGrafter"/>
</dbReference>
<evidence type="ECO:0000313" key="4">
    <source>
        <dbReference type="EMBL" id="KIW41870.1"/>
    </source>
</evidence>
<dbReference type="RefSeq" id="XP_016262086.1">
    <property type="nucleotide sequence ID" value="XM_016406482.1"/>
</dbReference>
<gene>
    <name evidence="4" type="ORF">PV06_05471</name>
</gene>
<feature type="compositionally biased region" description="Basic and acidic residues" evidence="2">
    <location>
        <begin position="85"/>
        <end position="97"/>
    </location>
</feature>
<dbReference type="HOGENOM" id="CLU_053729_2_0_1"/>
<dbReference type="VEuPathDB" id="FungiDB:PV06_05471"/>
<feature type="domain" description="Ubiquinol-cytochrome c chaperone" evidence="3">
    <location>
        <begin position="208"/>
        <end position="346"/>
    </location>
</feature>
<accession>A0A0D2DHI0</accession>
<name>A0A0D2DHI0_9EURO</name>
<dbReference type="Proteomes" id="UP000053342">
    <property type="component" value="Unassembled WGS sequence"/>
</dbReference>
<organism evidence="4 5">
    <name type="scientific">Exophiala oligosperma</name>
    <dbReference type="NCBI Taxonomy" id="215243"/>
    <lineage>
        <taxon>Eukaryota</taxon>
        <taxon>Fungi</taxon>
        <taxon>Dikarya</taxon>
        <taxon>Ascomycota</taxon>
        <taxon>Pezizomycotina</taxon>
        <taxon>Eurotiomycetes</taxon>
        <taxon>Chaetothyriomycetidae</taxon>
        <taxon>Chaetothyriales</taxon>
        <taxon>Herpotrichiellaceae</taxon>
        <taxon>Exophiala</taxon>
    </lineage>
</organism>
<dbReference type="GO" id="GO:0034551">
    <property type="term" value="P:mitochondrial respiratory chain complex III assembly"/>
    <property type="evidence" value="ECO:0007669"/>
    <property type="project" value="TreeGrafter"/>
</dbReference>
<dbReference type="STRING" id="215243.A0A0D2DHI0"/>
<protein>
    <recommendedName>
        <fullName evidence="3">Ubiquinol-cytochrome c chaperone domain-containing protein</fullName>
    </recommendedName>
</protein>
<dbReference type="InterPro" id="IPR021150">
    <property type="entry name" value="Ubiq_cyt_c_chap"/>
</dbReference>
<dbReference type="InterPro" id="IPR007129">
    <property type="entry name" value="Ubiqinol_cyt_c_chaperone_CPB3"/>
</dbReference>
<dbReference type="OrthoDB" id="10253878at2759"/>
<dbReference type="PANTHER" id="PTHR12184:SF1">
    <property type="entry name" value="UBIQUINOL-CYTOCHROME-C REDUCTASE COMPLEX ASSEMBLY FACTOR 1"/>
    <property type="match status" value="1"/>
</dbReference>
<proteinExistence type="inferred from homology"/>
<comment type="similarity">
    <text evidence="1">Belongs to the CBP3 family.</text>
</comment>
<dbReference type="Pfam" id="PF03981">
    <property type="entry name" value="Ubiq_cyt_C_chap"/>
    <property type="match status" value="1"/>
</dbReference>
<dbReference type="PANTHER" id="PTHR12184">
    <property type="entry name" value="UBIQUINOL-CYTOCHROME C REDUCTASE COMPLEX ASSEMBLY FACTOR 1 FAMILY MEMBER"/>
    <property type="match status" value="1"/>
</dbReference>
<sequence length="378" mass="42070">MKAPFPVSMGSFGICTQCMRALRQSVRQENSVLLARSPASSRRHLSVQQTEPRFQTQSTKSSIHLNVPTATPTNTTNLTAEIPEDASKAEAQPEHTKSKSPQRQELPTGPSVAHMQAQIQQSLRRPAMANPLASRVAQSLRKSAKGATQTYITYGETETLFKSCAAQADYTIPEDQRMGILTGQGPPKTADGIDLGHPVRDTWWFKTIGLPPTFSTWSQVAFLHMYIITVRMRAVDTTSEFQDYQRYLIEHFSSAAEDKMVLLHNMSARGVRNKYLKDLFLQWRGILAAHDEGLIKGDAVLAGAVWRNLFRGQEDVDWEKVALVVAFLRRAIAKTGNLDIKTIVRGVDGPEGIWAQSQRPLQELVDRESGFLKAPLAD</sequence>
<dbReference type="EMBL" id="KN847336">
    <property type="protein sequence ID" value="KIW41870.1"/>
    <property type="molecule type" value="Genomic_DNA"/>
</dbReference>
<dbReference type="GeneID" id="27357545"/>
<evidence type="ECO:0000259" key="3">
    <source>
        <dbReference type="Pfam" id="PF03981"/>
    </source>
</evidence>
<evidence type="ECO:0000256" key="2">
    <source>
        <dbReference type="SAM" id="MobiDB-lite"/>
    </source>
</evidence>
<keyword evidence="5" id="KW-1185">Reference proteome</keyword>
<dbReference type="AlphaFoldDB" id="A0A0D2DHI0"/>
<evidence type="ECO:0000313" key="5">
    <source>
        <dbReference type="Proteomes" id="UP000053342"/>
    </source>
</evidence>
<feature type="region of interest" description="Disordered" evidence="2">
    <location>
        <begin position="36"/>
        <end position="132"/>
    </location>
</feature>
<evidence type="ECO:0000256" key="1">
    <source>
        <dbReference type="ARBA" id="ARBA00006407"/>
    </source>
</evidence>
<reference evidence="4 5" key="1">
    <citation type="submission" date="2015-01" db="EMBL/GenBank/DDBJ databases">
        <title>The Genome Sequence of Exophiala oligosperma CBS72588.</title>
        <authorList>
            <consortium name="The Broad Institute Genomics Platform"/>
            <person name="Cuomo C."/>
            <person name="de Hoog S."/>
            <person name="Gorbushina A."/>
            <person name="Stielow B."/>
            <person name="Teixiera M."/>
            <person name="Abouelleil A."/>
            <person name="Chapman S.B."/>
            <person name="Priest M."/>
            <person name="Young S.K."/>
            <person name="Wortman J."/>
            <person name="Nusbaum C."/>
            <person name="Birren B."/>
        </authorList>
    </citation>
    <scope>NUCLEOTIDE SEQUENCE [LARGE SCALE GENOMIC DNA]</scope>
    <source>
        <strain evidence="4 5">CBS 72588</strain>
    </source>
</reference>
<feature type="compositionally biased region" description="Low complexity" evidence="2">
    <location>
        <begin position="68"/>
        <end position="80"/>
    </location>
</feature>
<feature type="compositionally biased region" description="Polar residues" evidence="2">
    <location>
        <begin position="46"/>
        <end position="64"/>
    </location>
</feature>